<dbReference type="eggNOG" id="ENOG502RK9E">
    <property type="taxonomic scope" value="Eukaryota"/>
</dbReference>
<evidence type="ECO:0000313" key="5">
    <source>
        <dbReference type="Proteomes" id="UP000008743"/>
    </source>
</evidence>
<dbReference type="PANTHER" id="PTHR22911">
    <property type="entry name" value="ACYL-MALONYL CONDENSING ENZYME-RELATED"/>
    <property type="match status" value="1"/>
</dbReference>
<feature type="domain" description="EamA" evidence="3">
    <location>
        <begin position="237"/>
        <end position="373"/>
    </location>
</feature>
<feature type="transmembrane region" description="Helical" evidence="2">
    <location>
        <begin position="388"/>
        <end position="408"/>
    </location>
</feature>
<feature type="transmembrane region" description="Helical" evidence="2">
    <location>
        <begin position="266"/>
        <end position="283"/>
    </location>
</feature>
<dbReference type="GO" id="GO:0016020">
    <property type="term" value="C:membrane"/>
    <property type="evidence" value="ECO:0007669"/>
    <property type="project" value="InterPro"/>
</dbReference>
<feature type="compositionally biased region" description="Polar residues" evidence="1">
    <location>
        <begin position="583"/>
        <end position="596"/>
    </location>
</feature>
<dbReference type="OrthoDB" id="74158at2759"/>
<dbReference type="InterPro" id="IPR000620">
    <property type="entry name" value="EamA_dom"/>
</dbReference>
<keyword evidence="2" id="KW-1133">Transmembrane helix</keyword>
<dbReference type="Pfam" id="PF00892">
    <property type="entry name" value="EamA"/>
    <property type="match status" value="1"/>
</dbReference>
<feature type="transmembrane region" description="Helical" evidence="2">
    <location>
        <begin position="463"/>
        <end position="485"/>
    </location>
</feature>
<evidence type="ECO:0000256" key="1">
    <source>
        <dbReference type="SAM" id="MobiDB-lite"/>
    </source>
</evidence>
<dbReference type="RefSeq" id="XP_004364943.1">
    <property type="nucleotide sequence ID" value="XM_004364886.2"/>
</dbReference>
<feature type="transmembrane region" description="Helical" evidence="2">
    <location>
        <begin position="232"/>
        <end position="254"/>
    </location>
</feature>
<dbReference type="OMA" id="VPSHENE"/>
<dbReference type="InParanoid" id="A0A0D2X044"/>
<feature type="compositionally biased region" description="Low complexity" evidence="1">
    <location>
        <begin position="613"/>
        <end position="623"/>
    </location>
</feature>
<feature type="transmembrane region" description="Helical" evidence="2">
    <location>
        <begin position="520"/>
        <end position="542"/>
    </location>
</feature>
<feature type="region of interest" description="Disordered" evidence="1">
    <location>
        <begin position="583"/>
        <end position="623"/>
    </location>
</feature>
<evidence type="ECO:0000256" key="2">
    <source>
        <dbReference type="SAM" id="Phobius"/>
    </source>
</evidence>
<dbReference type="Proteomes" id="UP000008743">
    <property type="component" value="Unassembled WGS sequence"/>
</dbReference>
<organism evidence="4 5">
    <name type="scientific">Capsaspora owczarzaki (strain ATCC 30864)</name>
    <dbReference type="NCBI Taxonomy" id="595528"/>
    <lineage>
        <taxon>Eukaryota</taxon>
        <taxon>Filasterea</taxon>
        <taxon>Capsaspora</taxon>
    </lineage>
</organism>
<feature type="transmembrane region" description="Helical" evidence="2">
    <location>
        <begin position="304"/>
        <end position="325"/>
    </location>
</feature>
<feature type="transmembrane region" description="Helical" evidence="2">
    <location>
        <begin position="492"/>
        <end position="514"/>
    </location>
</feature>
<sequence length="623" mass="65189">MALHLDAVSAIYDGESDLAERLSIAPDPTDTEAAAGLSAPQTPTDASSGFFKSGLLKVLSVSTTYLPSPSRAMSRQPSTDLSRIHDRSYEDEAIDPALNFSPSEADSSGDDGLEMSPTVVDLHAPPVPVSASLVGRLRGAESSRQSSFRRVSFQPAVVLSVDGRNSQVISISPPDVAVETPTITSDLSASSSVDSTTTMMPAVAKPDSSLPLPAAATPMPASAPTPSKKAVLAGYAMLVVALLAVSSLGAATLLMKDVDPVLAGAWRLQCAAFFLLPLFLWQAHTKVGWTSKAWLAGVLTRRNILHGLGVTVGMFLFSATFFVALSFTSLAHAYLFNNLHSVIIVLFRIIKRQPVMVIEIVGTAISVLGAGLALVNVTGNAQFSTTNIVIGDMIALVGSVGAVGYLVWAKRLRAEVPLFVYILPVNVLNAVLTLVLSVAMEGSSAGPGVPLAENAFGWLSQEFILGALYLGVVTGVLGMVAYAGLLNVVSPLVIAVVMLLEPAVGTVIGILLGVEHVPDNWTIAGGFVTLVGTVAVTLANGVKSVQLAKQQQLLQQQEQQQGHDSDCPADMKQAEVPAIVISQTESGDLVRQSSDGSDVPSHENEFELETGARSRSNSSNESS</sequence>
<name>A0A0D2X044_CAPO3</name>
<dbReference type="PANTHER" id="PTHR22911:SF76">
    <property type="entry name" value="EAMA DOMAIN-CONTAINING PROTEIN"/>
    <property type="match status" value="1"/>
</dbReference>
<keyword evidence="5" id="KW-1185">Reference proteome</keyword>
<feature type="transmembrane region" description="Helical" evidence="2">
    <location>
        <begin position="420"/>
        <end position="440"/>
    </location>
</feature>
<evidence type="ECO:0000313" key="4">
    <source>
        <dbReference type="EMBL" id="KJE88414.1"/>
    </source>
</evidence>
<protein>
    <recommendedName>
        <fullName evidence="3">EamA domain-containing protein</fullName>
    </recommendedName>
</protein>
<feature type="transmembrane region" description="Helical" evidence="2">
    <location>
        <begin position="357"/>
        <end position="376"/>
    </location>
</feature>
<keyword evidence="2" id="KW-0812">Transmembrane</keyword>
<accession>A0A0D2X044</accession>
<evidence type="ECO:0000259" key="3">
    <source>
        <dbReference type="Pfam" id="PF00892"/>
    </source>
</evidence>
<dbReference type="PhylomeDB" id="A0A0D2X044"/>
<proteinExistence type="predicted"/>
<dbReference type="AlphaFoldDB" id="A0A0D2X044"/>
<feature type="transmembrane region" description="Helical" evidence="2">
    <location>
        <begin position="331"/>
        <end position="350"/>
    </location>
</feature>
<gene>
    <name evidence="4" type="ORF">CAOG_000072</name>
</gene>
<reference evidence="5" key="1">
    <citation type="submission" date="2011-02" db="EMBL/GenBank/DDBJ databases">
        <title>The Genome Sequence of Capsaspora owczarzaki ATCC 30864.</title>
        <authorList>
            <person name="Russ C."/>
            <person name="Cuomo C."/>
            <person name="Burger G."/>
            <person name="Gray M.W."/>
            <person name="Holland P.W.H."/>
            <person name="King N."/>
            <person name="Lang F.B.F."/>
            <person name="Roger A.J."/>
            <person name="Ruiz-Trillo I."/>
            <person name="Young S.K."/>
            <person name="Zeng Q."/>
            <person name="Gargeya S."/>
            <person name="Alvarado L."/>
            <person name="Berlin A."/>
            <person name="Chapman S.B."/>
            <person name="Chen Z."/>
            <person name="Freedman E."/>
            <person name="Gellesch M."/>
            <person name="Goldberg J."/>
            <person name="Griggs A."/>
            <person name="Gujja S."/>
            <person name="Heilman E."/>
            <person name="Heiman D."/>
            <person name="Howarth C."/>
            <person name="Mehta T."/>
            <person name="Neiman D."/>
            <person name="Pearson M."/>
            <person name="Roberts A."/>
            <person name="Saif S."/>
            <person name="Shea T."/>
            <person name="Shenoy N."/>
            <person name="Sisk P."/>
            <person name="Stolte C."/>
            <person name="Sykes S."/>
            <person name="White J."/>
            <person name="Yandava C."/>
            <person name="Haas B."/>
            <person name="Nusbaum C."/>
            <person name="Birren B."/>
        </authorList>
    </citation>
    <scope>NUCLEOTIDE SEQUENCE</scope>
    <source>
        <strain evidence="5">ATCC 30864</strain>
    </source>
</reference>
<keyword evidence="2" id="KW-0472">Membrane</keyword>
<dbReference type="EMBL" id="KE346360">
    <property type="protein sequence ID" value="KJE88414.1"/>
    <property type="molecule type" value="Genomic_DNA"/>
</dbReference>